<proteinExistence type="predicted"/>
<keyword evidence="2" id="KW-1185">Reference proteome</keyword>
<protein>
    <submittedName>
        <fullName evidence="1">Error-prone DNA polymerase</fullName>
    </submittedName>
</protein>
<dbReference type="AlphaFoldDB" id="A0AAE1LXF4"/>
<dbReference type="EMBL" id="JAHWGI010001438">
    <property type="protein sequence ID" value="KAK3932647.1"/>
    <property type="molecule type" value="Genomic_DNA"/>
</dbReference>
<dbReference type="Proteomes" id="UP001219518">
    <property type="component" value="Unassembled WGS sequence"/>
</dbReference>
<reference evidence="1" key="1">
    <citation type="submission" date="2021-07" db="EMBL/GenBank/DDBJ databases">
        <authorList>
            <person name="Catto M.A."/>
            <person name="Jacobson A."/>
            <person name="Kennedy G."/>
            <person name="Labadie P."/>
            <person name="Hunt B.G."/>
            <person name="Srinivasan R."/>
        </authorList>
    </citation>
    <scope>NUCLEOTIDE SEQUENCE</scope>
    <source>
        <strain evidence="1">PL_HMW_Pooled</strain>
        <tissue evidence="1">Head</tissue>
    </source>
</reference>
<accession>A0AAE1LXF4</accession>
<evidence type="ECO:0000313" key="1">
    <source>
        <dbReference type="EMBL" id="KAK3932647.1"/>
    </source>
</evidence>
<sequence>MADRNNGESKWLLQQWGIYTTDADTRLLCAMRVQSFPESTNNPLIWCGWYVQDLDQEYSYIQDTVHIGTKMRTRFLKDSIILPMGNYVASPTHLRSIIEDISKLEHGLTYTDLKSADKMSFKAVLRMTDSRVLDSLNNVHGAAATHNMRGFLGRCRKIHLQTELIHKLEGEVVFPKVLEKISIAAELSSILSAQGLPLDEEICLIVKQARIEALSDSAELGMKTAIDRLVPPTSLQVFNFKEKKSEQAGQNGEDFPPPVPEDVYDDVLEDTAVANISTPESDPLELPKTGPFLKHTSANGRTQIIRKSTFLWLLSSGHQNLSSDRLVRVQTKVDTCQNEQWEQVKEVARQ</sequence>
<organism evidence="1 2">
    <name type="scientific">Frankliniella fusca</name>
    <dbReference type="NCBI Taxonomy" id="407009"/>
    <lineage>
        <taxon>Eukaryota</taxon>
        <taxon>Metazoa</taxon>
        <taxon>Ecdysozoa</taxon>
        <taxon>Arthropoda</taxon>
        <taxon>Hexapoda</taxon>
        <taxon>Insecta</taxon>
        <taxon>Pterygota</taxon>
        <taxon>Neoptera</taxon>
        <taxon>Paraneoptera</taxon>
        <taxon>Thysanoptera</taxon>
        <taxon>Terebrantia</taxon>
        <taxon>Thripoidea</taxon>
        <taxon>Thripidae</taxon>
        <taxon>Frankliniella</taxon>
    </lineage>
</organism>
<name>A0AAE1LXF4_9NEOP</name>
<evidence type="ECO:0000313" key="2">
    <source>
        <dbReference type="Proteomes" id="UP001219518"/>
    </source>
</evidence>
<gene>
    <name evidence="1" type="ORF">KUF71_013721</name>
</gene>
<comment type="caution">
    <text evidence="1">The sequence shown here is derived from an EMBL/GenBank/DDBJ whole genome shotgun (WGS) entry which is preliminary data.</text>
</comment>
<reference evidence="1" key="2">
    <citation type="journal article" date="2023" name="BMC Genomics">
        <title>Pest status, molecular evolution, and epigenetic factors derived from the genome assembly of Frankliniella fusca, a thysanopteran phytovirus vector.</title>
        <authorList>
            <person name="Catto M.A."/>
            <person name="Labadie P.E."/>
            <person name="Jacobson A.L."/>
            <person name="Kennedy G.G."/>
            <person name="Srinivasan R."/>
            <person name="Hunt B.G."/>
        </authorList>
    </citation>
    <scope>NUCLEOTIDE SEQUENCE</scope>
    <source>
        <strain evidence="1">PL_HMW_Pooled</strain>
    </source>
</reference>